<reference evidence="1 2" key="1">
    <citation type="submission" date="2021-06" db="EMBL/GenBank/DDBJ databases">
        <title>Caerostris extrusa draft genome.</title>
        <authorList>
            <person name="Kono N."/>
            <person name="Arakawa K."/>
        </authorList>
    </citation>
    <scope>NUCLEOTIDE SEQUENCE [LARGE SCALE GENOMIC DNA]</scope>
</reference>
<keyword evidence="2" id="KW-1185">Reference proteome</keyword>
<evidence type="ECO:0000313" key="1">
    <source>
        <dbReference type="EMBL" id="GIY99632.1"/>
    </source>
</evidence>
<protein>
    <submittedName>
        <fullName evidence="1">Uncharacterized protein</fullName>
    </submittedName>
</protein>
<proteinExistence type="predicted"/>
<dbReference type="Proteomes" id="UP001054945">
    <property type="component" value="Unassembled WGS sequence"/>
</dbReference>
<organism evidence="1 2">
    <name type="scientific">Caerostris extrusa</name>
    <name type="common">Bark spider</name>
    <name type="synonym">Caerostris bankana</name>
    <dbReference type="NCBI Taxonomy" id="172846"/>
    <lineage>
        <taxon>Eukaryota</taxon>
        <taxon>Metazoa</taxon>
        <taxon>Ecdysozoa</taxon>
        <taxon>Arthropoda</taxon>
        <taxon>Chelicerata</taxon>
        <taxon>Arachnida</taxon>
        <taxon>Araneae</taxon>
        <taxon>Araneomorphae</taxon>
        <taxon>Entelegynae</taxon>
        <taxon>Araneoidea</taxon>
        <taxon>Araneidae</taxon>
        <taxon>Caerostris</taxon>
    </lineage>
</organism>
<sequence>MCKHCGCALKLSSTHDLVTTRTLKRKGCPQTLTFRILKDVRSFCVGKKKSLPSCSNYVFSFVLLFKGALSFAPFSSVTHLCLPKIWSLSVCSFPDSTIEFRFRIVWSLAIE</sequence>
<name>A0AAV4XXY8_CAEEX</name>
<comment type="caution">
    <text evidence="1">The sequence shown here is derived from an EMBL/GenBank/DDBJ whole genome shotgun (WGS) entry which is preliminary data.</text>
</comment>
<evidence type="ECO:0000313" key="2">
    <source>
        <dbReference type="Proteomes" id="UP001054945"/>
    </source>
</evidence>
<gene>
    <name evidence="1" type="ORF">CEXT_269691</name>
</gene>
<dbReference type="EMBL" id="BPLR01018443">
    <property type="protein sequence ID" value="GIY99632.1"/>
    <property type="molecule type" value="Genomic_DNA"/>
</dbReference>
<accession>A0AAV4XXY8</accession>
<dbReference type="AlphaFoldDB" id="A0AAV4XXY8"/>